<dbReference type="InterPro" id="IPR036390">
    <property type="entry name" value="WH_DNA-bd_sf"/>
</dbReference>
<keyword evidence="3" id="KW-0539">Nucleus</keyword>
<dbReference type="EMBL" id="CP055902">
    <property type="protein sequence ID" value="QKX62376.1"/>
    <property type="molecule type" value="Genomic_DNA"/>
</dbReference>
<dbReference type="PRINTS" id="PR00302">
    <property type="entry name" value="LUPUSLA"/>
</dbReference>
<dbReference type="CDD" id="cd12291">
    <property type="entry name" value="RRM1_La"/>
    <property type="match status" value="1"/>
</dbReference>
<dbReference type="Pfam" id="PF00076">
    <property type="entry name" value="RRM_1"/>
    <property type="match status" value="1"/>
</dbReference>
<evidence type="ECO:0000256" key="5">
    <source>
        <dbReference type="SAM" id="MobiDB-lite"/>
    </source>
</evidence>
<feature type="compositionally biased region" description="Basic and acidic residues" evidence="5">
    <location>
        <begin position="65"/>
        <end position="78"/>
    </location>
</feature>
<feature type="domain" description="HTH La-type RNA-binding" evidence="7">
    <location>
        <begin position="96"/>
        <end position="186"/>
    </location>
</feature>
<feature type="domain" description="RRM" evidence="6">
    <location>
        <begin position="205"/>
        <end position="284"/>
    </location>
</feature>
<organism evidence="8 9">
    <name type="scientific">Talaromyces rugulosus</name>
    <name type="common">Penicillium rugulosum</name>
    <dbReference type="NCBI Taxonomy" id="121627"/>
    <lineage>
        <taxon>Eukaryota</taxon>
        <taxon>Fungi</taxon>
        <taxon>Dikarya</taxon>
        <taxon>Ascomycota</taxon>
        <taxon>Pezizomycotina</taxon>
        <taxon>Eurotiomycetes</taxon>
        <taxon>Eurotiomycetidae</taxon>
        <taxon>Eurotiales</taxon>
        <taxon>Trichocomaceae</taxon>
        <taxon>Talaromyces</taxon>
        <taxon>Talaromyces sect. Islandici</taxon>
    </lineage>
</organism>
<dbReference type="Gene3D" id="1.10.10.10">
    <property type="entry name" value="Winged helix-like DNA-binding domain superfamily/Winged helix DNA-binding domain"/>
    <property type="match status" value="1"/>
</dbReference>
<dbReference type="GO" id="GO:0005634">
    <property type="term" value="C:nucleus"/>
    <property type="evidence" value="ECO:0007669"/>
    <property type="project" value="UniProtKB-SubCell"/>
</dbReference>
<gene>
    <name evidence="8" type="ORF">TRUGW13939_09535</name>
</gene>
<dbReference type="GO" id="GO:0006396">
    <property type="term" value="P:RNA processing"/>
    <property type="evidence" value="ECO:0007669"/>
    <property type="project" value="InterPro"/>
</dbReference>
<dbReference type="GO" id="GO:1990904">
    <property type="term" value="C:ribonucleoprotein complex"/>
    <property type="evidence" value="ECO:0007669"/>
    <property type="project" value="InterPro"/>
</dbReference>
<dbReference type="Proteomes" id="UP000509510">
    <property type="component" value="Chromosome V"/>
</dbReference>
<dbReference type="SMART" id="SM00360">
    <property type="entry name" value="RRM"/>
    <property type="match status" value="1"/>
</dbReference>
<dbReference type="RefSeq" id="XP_035348550.1">
    <property type="nucleotide sequence ID" value="XM_035492657.1"/>
</dbReference>
<feature type="region of interest" description="Disordered" evidence="5">
    <location>
        <begin position="1"/>
        <end position="104"/>
    </location>
</feature>
<dbReference type="OrthoDB" id="439993at2759"/>
<reference evidence="9" key="1">
    <citation type="submission" date="2020-06" db="EMBL/GenBank/DDBJ databases">
        <title>A chromosome-scale genome assembly of Talaromyces rugulosus W13939.</title>
        <authorList>
            <person name="Wang B."/>
            <person name="Guo L."/>
            <person name="Ye K."/>
            <person name="Wang L."/>
        </authorList>
    </citation>
    <scope>NUCLEOTIDE SEQUENCE [LARGE SCALE GENOMIC DNA]</scope>
    <source>
        <strain evidence="9">W13939</strain>
    </source>
</reference>
<feature type="compositionally biased region" description="Basic residues" evidence="5">
    <location>
        <begin position="300"/>
        <end position="311"/>
    </location>
</feature>
<dbReference type="SUPFAM" id="SSF54928">
    <property type="entry name" value="RNA-binding domain, RBD"/>
    <property type="match status" value="1"/>
</dbReference>
<evidence type="ECO:0000259" key="6">
    <source>
        <dbReference type="PROSITE" id="PS50102"/>
    </source>
</evidence>
<accession>A0A7H8R813</accession>
<dbReference type="PANTHER" id="PTHR22792:SF140">
    <property type="entry name" value="ACHILLES, ISOFORM A"/>
    <property type="match status" value="1"/>
</dbReference>
<dbReference type="KEGG" id="trg:TRUGW13939_09535"/>
<evidence type="ECO:0000256" key="4">
    <source>
        <dbReference type="PROSITE-ProRule" id="PRU00332"/>
    </source>
</evidence>
<dbReference type="SUPFAM" id="SSF46785">
    <property type="entry name" value="Winged helix' DNA-binding domain"/>
    <property type="match status" value="1"/>
</dbReference>
<feature type="region of interest" description="Disordered" evidence="5">
    <location>
        <begin position="295"/>
        <end position="401"/>
    </location>
</feature>
<dbReference type="InterPro" id="IPR002344">
    <property type="entry name" value="Lupus_La"/>
</dbReference>
<dbReference type="PROSITE" id="PS50961">
    <property type="entry name" value="HTH_LA"/>
    <property type="match status" value="1"/>
</dbReference>
<evidence type="ECO:0000259" key="7">
    <source>
        <dbReference type="PROSITE" id="PS50961"/>
    </source>
</evidence>
<dbReference type="InterPro" id="IPR000504">
    <property type="entry name" value="RRM_dom"/>
</dbReference>
<dbReference type="Pfam" id="PF05383">
    <property type="entry name" value="La"/>
    <property type="match status" value="1"/>
</dbReference>
<dbReference type="InterPro" id="IPR006630">
    <property type="entry name" value="La_HTH"/>
</dbReference>
<comment type="subcellular location">
    <subcellularLocation>
        <location evidence="1">Nucleus</location>
    </subcellularLocation>
</comment>
<evidence type="ECO:0000256" key="2">
    <source>
        <dbReference type="ARBA" id="ARBA00022884"/>
    </source>
</evidence>
<dbReference type="GeneID" id="55997018"/>
<dbReference type="Gene3D" id="3.30.70.330">
    <property type="match status" value="1"/>
</dbReference>
<evidence type="ECO:0008006" key="10">
    <source>
        <dbReference type="Google" id="ProtNLM"/>
    </source>
</evidence>
<evidence type="ECO:0000313" key="8">
    <source>
        <dbReference type="EMBL" id="QKX62376.1"/>
    </source>
</evidence>
<feature type="compositionally biased region" description="Basic and acidic residues" evidence="5">
    <location>
        <begin position="369"/>
        <end position="384"/>
    </location>
</feature>
<dbReference type="InterPro" id="IPR035979">
    <property type="entry name" value="RBD_domain_sf"/>
</dbReference>
<name>A0A7H8R813_TALRU</name>
<dbReference type="AlphaFoldDB" id="A0A7H8R813"/>
<dbReference type="InterPro" id="IPR012677">
    <property type="entry name" value="Nucleotide-bd_a/b_plait_sf"/>
</dbReference>
<dbReference type="GO" id="GO:0003729">
    <property type="term" value="F:mRNA binding"/>
    <property type="evidence" value="ECO:0007669"/>
    <property type="project" value="TreeGrafter"/>
</dbReference>
<evidence type="ECO:0000256" key="3">
    <source>
        <dbReference type="ARBA" id="ARBA00023242"/>
    </source>
</evidence>
<sequence length="401" mass="44957">MSGEVKATEAPANGNTDAEKDVQNLLSELKGEGEKPEQESKPEAAADDEEARIIAAASKLGQESASKESKPEVKGRHQGDRKHRNYRDNIKSDLTSQETTDDPNEIRKQVEFYFSDSNLPMDNFLLKKVGGSANEAVELEVLHAFKRMRRFQPFSAIVEALKSSETLDLIENDTKIRRKVPLPETVNDFLDPNVVKVFENEAMGRSIYAKGFGEEGPSTQLEIEKFFSEFGRTNAIRLRRAYDKTFKGSVFVEFDTEETQKKFLALDPKPKWNGQDLLIKSKKEYCDEKVQDIQSGKIKAGGRGRGRGRGGRHGDDKRDWRDRRDEDQRRGFRNNRGGGRGRGRGGRDASPPRNPVQKDSRGVPVIKSSADDKSSGQKRARDEDGSNGSHPAKKVDAKETE</sequence>
<evidence type="ECO:0000256" key="1">
    <source>
        <dbReference type="ARBA" id="ARBA00004123"/>
    </source>
</evidence>
<keyword evidence="2 4" id="KW-0694">RNA-binding</keyword>
<protein>
    <recommendedName>
        <fullName evidence="10">HTH La-type RNA-binding domain-containing protein</fullName>
    </recommendedName>
</protein>
<dbReference type="InterPro" id="IPR045180">
    <property type="entry name" value="La_dom_prot"/>
</dbReference>
<keyword evidence="9" id="KW-1185">Reference proteome</keyword>
<dbReference type="PROSITE" id="PS50102">
    <property type="entry name" value="RRM"/>
    <property type="match status" value="1"/>
</dbReference>
<feature type="compositionally biased region" description="Basic and acidic residues" evidence="5">
    <location>
        <begin position="312"/>
        <end position="330"/>
    </location>
</feature>
<feature type="compositionally biased region" description="Basic and acidic residues" evidence="5">
    <location>
        <begin position="29"/>
        <end position="44"/>
    </location>
</feature>
<dbReference type="PANTHER" id="PTHR22792">
    <property type="entry name" value="LUPUS LA PROTEIN-RELATED"/>
    <property type="match status" value="1"/>
</dbReference>
<evidence type="ECO:0000313" key="9">
    <source>
        <dbReference type="Proteomes" id="UP000509510"/>
    </source>
</evidence>
<dbReference type="InterPro" id="IPR036388">
    <property type="entry name" value="WH-like_DNA-bd_sf"/>
</dbReference>
<dbReference type="SMART" id="SM00715">
    <property type="entry name" value="LA"/>
    <property type="match status" value="1"/>
</dbReference>
<proteinExistence type="predicted"/>